<name>S5Z376_GEOG3</name>
<sequence length="106" mass="12246">MAKNRAANRLVPVGFLLKRFENKRATMKGTVALERPIAASRGRWKPGIGARVNITLEFHAEATSRPWRVIPVTNEKWAVRFGHGQKGWYRETVLVPCRERTVFYLR</sequence>
<dbReference type="KEGG" id="gjf:M493_05770"/>
<gene>
    <name evidence="1" type="ORF">M493_05770</name>
</gene>
<evidence type="ECO:0000313" key="2">
    <source>
        <dbReference type="Proteomes" id="UP000015500"/>
    </source>
</evidence>
<dbReference type="Proteomes" id="UP000015500">
    <property type="component" value="Chromosome"/>
</dbReference>
<accession>S5Z376</accession>
<dbReference type="HOGENOM" id="CLU_2219344_0_0_9"/>
<keyword evidence="2" id="KW-1185">Reference proteome</keyword>
<dbReference type="STRING" id="1921421.M493_05770"/>
<dbReference type="AlphaFoldDB" id="S5Z376"/>
<proteinExistence type="predicted"/>
<dbReference type="PATRIC" id="fig|1345697.3.peg.1063"/>
<organism evidence="1 2">
    <name type="scientific">Geobacillus genomosp. 3</name>
    <dbReference type="NCBI Taxonomy" id="1921421"/>
    <lineage>
        <taxon>Bacteria</taxon>
        <taxon>Bacillati</taxon>
        <taxon>Bacillota</taxon>
        <taxon>Bacilli</taxon>
        <taxon>Bacillales</taxon>
        <taxon>Anoxybacillaceae</taxon>
        <taxon>Geobacillus</taxon>
    </lineage>
</organism>
<dbReference type="EMBL" id="CP006254">
    <property type="protein sequence ID" value="AGT31452.1"/>
    <property type="molecule type" value="Genomic_DNA"/>
</dbReference>
<reference evidence="1 2" key="1">
    <citation type="journal article" date="2014" name="Genome Announc.">
        <title>Complete Genome Sequence of the Thermophilic Polychlorinated Biphenyl Degrader Geobacillus sp. Strain JF8 (NBRC 109937).</title>
        <authorList>
            <person name="Shintani M."/>
            <person name="Ohtsubo Y."/>
            <person name="Fukuda K."/>
            <person name="Hosoyama A."/>
            <person name="Ohji S."/>
            <person name="Yamazoe A."/>
            <person name="Fujita N."/>
            <person name="Nagata Y."/>
            <person name="Tsuda M."/>
            <person name="Hatta T."/>
            <person name="Kimbara K."/>
        </authorList>
    </citation>
    <scope>NUCLEOTIDE SEQUENCE [LARGE SCALE GENOMIC DNA]</scope>
    <source>
        <strain evidence="1 2">JF8</strain>
    </source>
</reference>
<evidence type="ECO:0000313" key="1">
    <source>
        <dbReference type="EMBL" id="AGT31452.1"/>
    </source>
</evidence>
<protein>
    <submittedName>
        <fullName evidence="1">Uncharacterized protein</fullName>
    </submittedName>
</protein>